<proteinExistence type="predicted"/>
<protein>
    <submittedName>
        <fullName evidence="1">Uncharacterized protein</fullName>
    </submittedName>
</protein>
<evidence type="ECO:0000313" key="1">
    <source>
        <dbReference type="EMBL" id="MBX58748.1"/>
    </source>
</evidence>
<accession>A0A2P2PVH9</accession>
<dbReference type="EMBL" id="GGEC01078264">
    <property type="protein sequence ID" value="MBX58748.1"/>
    <property type="molecule type" value="Transcribed_RNA"/>
</dbReference>
<organism evidence="1">
    <name type="scientific">Rhizophora mucronata</name>
    <name type="common">Asiatic mangrove</name>
    <dbReference type="NCBI Taxonomy" id="61149"/>
    <lineage>
        <taxon>Eukaryota</taxon>
        <taxon>Viridiplantae</taxon>
        <taxon>Streptophyta</taxon>
        <taxon>Embryophyta</taxon>
        <taxon>Tracheophyta</taxon>
        <taxon>Spermatophyta</taxon>
        <taxon>Magnoliopsida</taxon>
        <taxon>eudicotyledons</taxon>
        <taxon>Gunneridae</taxon>
        <taxon>Pentapetalae</taxon>
        <taxon>rosids</taxon>
        <taxon>fabids</taxon>
        <taxon>Malpighiales</taxon>
        <taxon>Rhizophoraceae</taxon>
        <taxon>Rhizophora</taxon>
    </lineage>
</organism>
<sequence>MDICFLGHDHTNRDKGLYFHSIIFFFFS</sequence>
<reference evidence="1" key="1">
    <citation type="submission" date="2018-02" db="EMBL/GenBank/DDBJ databases">
        <title>Rhizophora mucronata_Transcriptome.</title>
        <authorList>
            <person name="Meera S.P."/>
            <person name="Sreeshan A."/>
            <person name="Augustine A."/>
        </authorList>
    </citation>
    <scope>NUCLEOTIDE SEQUENCE</scope>
    <source>
        <tissue evidence="1">Leaf</tissue>
    </source>
</reference>
<name>A0A2P2PVH9_RHIMU</name>
<dbReference type="AlphaFoldDB" id="A0A2P2PVH9"/>